<reference evidence="4" key="3">
    <citation type="submission" date="2020-05" db="EMBL/GenBank/DDBJ databases">
        <title>Electrophorus electricus (electric eel) genome, fEleEle1, primary haplotype.</title>
        <authorList>
            <person name="Myers G."/>
            <person name="Meyer A."/>
            <person name="Fedrigo O."/>
            <person name="Formenti G."/>
            <person name="Rhie A."/>
            <person name="Tracey A."/>
            <person name="Sims Y."/>
            <person name="Jarvis E.D."/>
        </authorList>
    </citation>
    <scope>NUCLEOTIDE SEQUENCE [LARGE SCALE GENOMIC DNA]</scope>
</reference>
<dbReference type="Proteomes" id="UP000314983">
    <property type="component" value="Chromosome 13"/>
</dbReference>
<reference evidence="4" key="5">
    <citation type="submission" date="2025-09" db="UniProtKB">
        <authorList>
            <consortium name="Ensembl"/>
        </authorList>
    </citation>
    <scope>IDENTIFICATION</scope>
</reference>
<keyword evidence="2" id="KW-0391">Immunity</keyword>
<reference evidence="4" key="4">
    <citation type="submission" date="2025-08" db="UniProtKB">
        <authorList>
            <consortium name="Ensembl"/>
        </authorList>
    </citation>
    <scope>IDENTIFICATION</scope>
</reference>
<evidence type="ECO:0000256" key="2">
    <source>
        <dbReference type="ARBA" id="ARBA00022859"/>
    </source>
</evidence>
<dbReference type="Pfam" id="PF07686">
    <property type="entry name" value="V-set"/>
    <property type="match status" value="1"/>
</dbReference>
<dbReference type="Ensembl" id="ENSEEET00000007085.2">
    <property type="protein sequence ID" value="ENSEEEP00000006986.2"/>
    <property type="gene ID" value="ENSEEEG00000003682.2"/>
</dbReference>
<accession>A0A4W4E5P0</accession>
<organism evidence="4 5">
    <name type="scientific">Electrophorus electricus</name>
    <name type="common">Electric eel</name>
    <name type="synonym">Gymnotus electricus</name>
    <dbReference type="NCBI Taxonomy" id="8005"/>
    <lineage>
        <taxon>Eukaryota</taxon>
        <taxon>Metazoa</taxon>
        <taxon>Chordata</taxon>
        <taxon>Craniata</taxon>
        <taxon>Vertebrata</taxon>
        <taxon>Euteleostomi</taxon>
        <taxon>Actinopterygii</taxon>
        <taxon>Neopterygii</taxon>
        <taxon>Teleostei</taxon>
        <taxon>Ostariophysi</taxon>
        <taxon>Gymnotiformes</taxon>
        <taxon>Gymnotoidei</taxon>
        <taxon>Gymnotidae</taxon>
        <taxon>Electrophorus</taxon>
    </lineage>
</organism>
<sequence length="103" mass="11420">MGVDIVLAGENGVKQSHSVLWAEKGNSAEMNCSHNKGASYYQMYWYRQHQGEAMELIVYTIATSSPDFGSFDKNKFSAVKKNTESGSFTSSAVYFCAAYYTTV</sequence>
<dbReference type="GO" id="GO:0007166">
    <property type="term" value="P:cell surface receptor signaling pathway"/>
    <property type="evidence" value="ECO:0007669"/>
    <property type="project" value="TreeGrafter"/>
</dbReference>
<evidence type="ECO:0000313" key="4">
    <source>
        <dbReference type="Ensembl" id="ENSEEEP00000006986.2"/>
    </source>
</evidence>
<name>A0A4W4E5P0_ELEEL</name>
<feature type="domain" description="Immunoglobulin V-set" evidence="3">
    <location>
        <begin position="16"/>
        <end position="87"/>
    </location>
</feature>
<protein>
    <recommendedName>
        <fullName evidence="3">Immunoglobulin V-set domain-containing protein</fullName>
    </recommendedName>
</protein>
<dbReference type="GeneTree" id="ENSGT01110000267406"/>
<dbReference type="InterPro" id="IPR036179">
    <property type="entry name" value="Ig-like_dom_sf"/>
</dbReference>
<dbReference type="InterPro" id="IPR013783">
    <property type="entry name" value="Ig-like_fold"/>
</dbReference>
<dbReference type="PANTHER" id="PTHR23268">
    <property type="entry name" value="T-CELL RECEPTOR BETA CHAIN"/>
    <property type="match status" value="1"/>
</dbReference>
<dbReference type="InterPro" id="IPR013106">
    <property type="entry name" value="Ig_V-set"/>
</dbReference>
<dbReference type="InterPro" id="IPR050413">
    <property type="entry name" value="TCR_beta_variable"/>
</dbReference>
<keyword evidence="1" id="KW-0732">Signal</keyword>
<evidence type="ECO:0000256" key="1">
    <source>
        <dbReference type="ARBA" id="ARBA00022729"/>
    </source>
</evidence>
<dbReference type="PANTHER" id="PTHR23268:SF102">
    <property type="entry name" value="IMMUNOGLOBULIN V-SET DOMAIN-CONTAINING PROTEIN"/>
    <property type="match status" value="1"/>
</dbReference>
<dbReference type="Gene3D" id="2.60.40.10">
    <property type="entry name" value="Immunoglobulins"/>
    <property type="match status" value="1"/>
</dbReference>
<dbReference type="GO" id="GO:0005886">
    <property type="term" value="C:plasma membrane"/>
    <property type="evidence" value="ECO:0007669"/>
    <property type="project" value="TreeGrafter"/>
</dbReference>
<reference evidence="5" key="1">
    <citation type="journal article" date="2014" name="Science">
        <title>Nonhuman genetics. Genomic basis for the convergent evolution of electric organs.</title>
        <authorList>
            <person name="Gallant J.R."/>
            <person name="Traeger L.L."/>
            <person name="Volkening J.D."/>
            <person name="Moffett H."/>
            <person name="Chen P.H."/>
            <person name="Novina C.D."/>
            <person name="Phillips G.N.Jr."/>
            <person name="Anand R."/>
            <person name="Wells G.B."/>
            <person name="Pinch M."/>
            <person name="Guth R."/>
            <person name="Unguez G.A."/>
            <person name="Albert J.S."/>
            <person name="Zakon H.H."/>
            <person name="Samanta M.P."/>
            <person name="Sussman M.R."/>
        </authorList>
    </citation>
    <scope>NUCLEOTIDE SEQUENCE [LARGE SCALE GENOMIC DNA]</scope>
</reference>
<dbReference type="SUPFAM" id="SSF48726">
    <property type="entry name" value="Immunoglobulin"/>
    <property type="match status" value="1"/>
</dbReference>
<dbReference type="OMA" id="CSHKKGP"/>
<keyword evidence="5" id="KW-1185">Reference proteome</keyword>
<dbReference type="GO" id="GO:0002376">
    <property type="term" value="P:immune system process"/>
    <property type="evidence" value="ECO:0007669"/>
    <property type="project" value="UniProtKB-KW"/>
</dbReference>
<dbReference type="AlphaFoldDB" id="A0A4W4E5P0"/>
<dbReference type="STRING" id="8005.ENSEEEP00000006986"/>
<evidence type="ECO:0000259" key="3">
    <source>
        <dbReference type="Pfam" id="PF07686"/>
    </source>
</evidence>
<reference evidence="5" key="2">
    <citation type="journal article" date="2017" name="Sci. Adv.">
        <title>A tail of two voltages: Proteomic comparison of the three electric organs of the electric eel.</title>
        <authorList>
            <person name="Traeger L.L."/>
            <person name="Sabat G."/>
            <person name="Barrett-Wilt G.A."/>
            <person name="Wells G.B."/>
            <person name="Sussman M.R."/>
        </authorList>
    </citation>
    <scope>NUCLEOTIDE SEQUENCE [LARGE SCALE GENOMIC DNA]</scope>
</reference>
<proteinExistence type="predicted"/>
<evidence type="ECO:0000313" key="5">
    <source>
        <dbReference type="Proteomes" id="UP000314983"/>
    </source>
</evidence>